<protein>
    <submittedName>
        <fullName evidence="2">Type I restriction-modification system methylation subunit</fullName>
    </submittedName>
</protein>
<dbReference type="Pfam" id="PF02384">
    <property type="entry name" value="N6_Mtase"/>
    <property type="match status" value="1"/>
</dbReference>
<name>A0A0G0LDV5_9BACT</name>
<dbReference type="EMBL" id="LBVP01000019">
    <property type="protein sequence ID" value="KKQ89232.1"/>
    <property type="molecule type" value="Genomic_DNA"/>
</dbReference>
<feature type="non-terminal residue" evidence="2">
    <location>
        <position position="139"/>
    </location>
</feature>
<sequence>MACVLSNGSLSSQTGNEGEIRKNLVENDLVDCIVMLPKQLFYNTGIPACIWFISRKRLGNGDRKREGEILFLDASDMGHLVDRVHREFTNEDIQKIAQLDLSKYPTLVDTRNYFIFSFYTRGMNFADMAILKWSNISDG</sequence>
<dbReference type="GO" id="GO:0008170">
    <property type="term" value="F:N-methyltransferase activity"/>
    <property type="evidence" value="ECO:0007669"/>
    <property type="project" value="InterPro"/>
</dbReference>
<dbReference type="PANTHER" id="PTHR42998">
    <property type="entry name" value="TYPE I RESTRICTION ENZYME HINDVIIP M PROTEIN-RELATED"/>
    <property type="match status" value="1"/>
</dbReference>
<dbReference type="GO" id="GO:0003677">
    <property type="term" value="F:DNA binding"/>
    <property type="evidence" value="ECO:0007669"/>
    <property type="project" value="InterPro"/>
</dbReference>
<dbReference type="AlphaFoldDB" id="A0A0G0LDV5"/>
<comment type="caution">
    <text evidence="2">The sequence shown here is derived from an EMBL/GenBank/DDBJ whole genome shotgun (WGS) entry which is preliminary data.</text>
</comment>
<evidence type="ECO:0000313" key="3">
    <source>
        <dbReference type="Proteomes" id="UP000034893"/>
    </source>
</evidence>
<dbReference type="SUPFAM" id="SSF53335">
    <property type="entry name" value="S-adenosyl-L-methionine-dependent methyltransferases"/>
    <property type="match status" value="1"/>
</dbReference>
<feature type="domain" description="DNA methylase adenine-specific" evidence="1">
    <location>
        <begin position="2"/>
        <end position="99"/>
    </location>
</feature>
<proteinExistence type="predicted"/>
<evidence type="ECO:0000259" key="1">
    <source>
        <dbReference type="Pfam" id="PF02384"/>
    </source>
</evidence>
<evidence type="ECO:0000313" key="2">
    <source>
        <dbReference type="EMBL" id="KKQ89232.1"/>
    </source>
</evidence>
<gene>
    <name evidence="2" type="ORF">UT12_C0019G0001</name>
</gene>
<dbReference type="InterPro" id="IPR052916">
    <property type="entry name" value="Type-I_RE_MTase_Subunit"/>
</dbReference>
<dbReference type="InterPro" id="IPR003356">
    <property type="entry name" value="DNA_methylase_A-5"/>
</dbReference>
<accession>A0A0G0LDV5</accession>
<organism evidence="2 3">
    <name type="scientific">Candidatus Curtissbacteria bacterium GW2011_GWC2_38_9</name>
    <dbReference type="NCBI Taxonomy" id="1618414"/>
    <lineage>
        <taxon>Bacteria</taxon>
        <taxon>Candidatus Curtissiibacteriota</taxon>
    </lineage>
</organism>
<dbReference type="Proteomes" id="UP000034893">
    <property type="component" value="Unassembled WGS sequence"/>
</dbReference>
<dbReference type="PANTHER" id="PTHR42998:SF1">
    <property type="entry name" value="TYPE I RESTRICTION ENZYME HINDI METHYLASE SUBUNIT"/>
    <property type="match status" value="1"/>
</dbReference>
<dbReference type="Gene3D" id="3.40.50.150">
    <property type="entry name" value="Vaccinia Virus protein VP39"/>
    <property type="match status" value="1"/>
</dbReference>
<dbReference type="InterPro" id="IPR029063">
    <property type="entry name" value="SAM-dependent_MTases_sf"/>
</dbReference>
<reference evidence="2 3" key="1">
    <citation type="journal article" date="2015" name="Nature">
        <title>rRNA introns, odd ribosomes, and small enigmatic genomes across a large radiation of phyla.</title>
        <authorList>
            <person name="Brown C.T."/>
            <person name="Hug L.A."/>
            <person name="Thomas B.C."/>
            <person name="Sharon I."/>
            <person name="Castelle C.J."/>
            <person name="Singh A."/>
            <person name="Wilkins M.J."/>
            <person name="Williams K.H."/>
            <person name="Banfield J.F."/>
        </authorList>
    </citation>
    <scope>NUCLEOTIDE SEQUENCE [LARGE SCALE GENOMIC DNA]</scope>
</reference>